<feature type="transmembrane region" description="Helical" evidence="1">
    <location>
        <begin position="159"/>
        <end position="183"/>
    </location>
</feature>
<dbReference type="Gene3D" id="3.30.565.10">
    <property type="entry name" value="Histidine kinase-like ATPase, C-terminal domain"/>
    <property type="match status" value="1"/>
</dbReference>
<feature type="transmembrane region" description="Helical" evidence="1">
    <location>
        <begin position="129"/>
        <end position="147"/>
    </location>
</feature>
<reference evidence="3" key="2">
    <citation type="journal article" date="2021" name="PeerJ">
        <title>Extensive microbial diversity within the chicken gut microbiome revealed by metagenomics and culture.</title>
        <authorList>
            <person name="Gilroy R."/>
            <person name="Ravi A."/>
            <person name="Getino M."/>
            <person name="Pursley I."/>
            <person name="Horton D.L."/>
            <person name="Alikhan N.F."/>
            <person name="Baker D."/>
            <person name="Gharbi K."/>
            <person name="Hall N."/>
            <person name="Watson M."/>
            <person name="Adriaenssens E.M."/>
            <person name="Foster-Nyarko E."/>
            <person name="Jarju S."/>
            <person name="Secka A."/>
            <person name="Antonio M."/>
            <person name="Oren A."/>
            <person name="Chaudhuri R.R."/>
            <person name="La Ragione R."/>
            <person name="Hildebrand F."/>
            <person name="Pallen M.J."/>
        </authorList>
    </citation>
    <scope>NUCLEOTIDE SEQUENCE</scope>
    <source>
        <strain evidence="3">CHK160-1198</strain>
    </source>
</reference>
<evidence type="ECO:0000313" key="4">
    <source>
        <dbReference type="Proteomes" id="UP000824099"/>
    </source>
</evidence>
<feature type="domain" description="Sensor histidine kinase NatK-like C-terminal" evidence="2">
    <location>
        <begin position="334"/>
        <end position="437"/>
    </location>
</feature>
<evidence type="ECO:0000313" key="3">
    <source>
        <dbReference type="EMBL" id="HIU63671.1"/>
    </source>
</evidence>
<dbReference type="AlphaFoldDB" id="A0A9D1MNQ9"/>
<feature type="transmembrane region" description="Helical" evidence="1">
    <location>
        <begin position="195"/>
        <end position="214"/>
    </location>
</feature>
<keyword evidence="1" id="KW-0812">Transmembrane</keyword>
<name>A0A9D1MNQ9_9FIRM</name>
<gene>
    <name evidence="3" type="ORF">IAB06_01340</name>
</gene>
<dbReference type="CDD" id="cd16935">
    <property type="entry name" value="HATPase_AgrC-ComD-like"/>
    <property type="match status" value="1"/>
</dbReference>
<organism evidence="3 4">
    <name type="scientific">Candidatus Avacidaminococcus intestinavium</name>
    <dbReference type="NCBI Taxonomy" id="2840684"/>
    <lineage>
        <taxon>Bacteria</taxon>
        <taxon>Bacillati</taxon>
        <taxon>Bacillota</taxon>
        <taxon>Negativicutes</taxon>
        <taxon>Acidaminococcales</taxon>
        <taxon>Acidaminococcaceae</taxon>
        <taxon>Acidaminococcaceae incertae sedis</taxon>
        <taxon>Candidatus Avacidaminococcus</taxon>
    </lineage>
</organism>
<dbReference type="SUPFAM" id="SSF55874">
    <property type="entry name" value="ATPase domain of HSP90 chaperone/DNA topoisomerase II/histidine kinase"/>
    <property type="match status" value="1"/>
</dbReference>
<sequence length="443" mass="50789">MDNILTWGNYILLSAAETWIGYRLFNTYLKRNTVRNIYYILGIILYFLFQLLSYIYESPMFSTAIYYFVFSLLIAIIFFSDSLQNKITIALLFVIMNYASKTTVTAIALSLGLLNVPSASTNYRVIMDASSQMIACLLFVLTLWGTIRIRKLRLNKQELLYSAISYLFPVMVLFSIIAFSLNYVGDTFTSNIKLFYIYASVLLFSASISLFYLLEKNILLDMYDEKSSIMGKLLSLQRSHYTKLDLSQRELQSLRHDMKKHLQCLYTLCADHHYQAVHEYIKALCDRNTVLKGMIHSGNLVIDAILNNILATVEKRDIDLKYSIIIPPALNIEDVDLCIVFGNLVDNAVEACEQITDPLQKKFITLNVSIKKDYLFIDITNSFNGKVKKYNNNYLSIKKDEPYPGIGLSNTKKIVQKYNGEIAITNTHHTFNVSIILCLCSTK</sequence>
<feature type="transmembrane region" description="Helical" evidence="1">
    <location>
        <begin position="37"/>
        <end position="55"/>
    </location>
</feature>
<dbReference type="PANTHER" id="PTHR40448:SF1">
    <property type="entry name" value="TWO-COMPONENT SENSOR HISTIDINE KINASE"/>
    <property type="match status" value="1"/>
</dbReference>
<dbReference type="InterPro" id="IPR036890">
    <property type="entry name" value="HATPase_C_sf"/>
</dbReference>
<keyword evidence="1" id="KW-1133">Transmembrane helix</keyword>
<proteinExistence type="predicted"/>
<dbReference type="Proteomes" id="UP000824099">
    <property type="component" value="Unassembled WGS sequence"/>
</dbReference>
<dbReference type="GO" id="GO:0042802">
    <property type="term" value="F:identical protein binding"/>
    <property type="evidence" value="ECO:0007669"/>
    <property type="project" value="TreeGrafter"/>
</dbReference>
<dbReference type="EMBL" id="DVNI01000021">
    <property type="protein sequence ID" value="HIU63671.1"/>
    <property type="molecule type" value="Genomic_DNA"/>
</dbReference>
<evidence type="ECO:0000256" key="1">
    <source>
        <dbReference type="SAM" id="Phobius"/>
    </source>
</evidence>
<comment type="caution">
    <text evidence="3">The sequence shown here is derived from an EMBL/GenBank/DDBJ whole genome shotgun (WGS) entry which is preliminary data.</text>
</comment>
<keyword evidence="1" id="KW-0472">Membrane</keyword>
<dbReference type="PANTHER" id="PTHR40448">
    <property type="entry name" value="TWO-COMPONENT SENSOR HISTIDINE KINASE"/>
    <property type="match status" value="1"/>
</dbReference>
<feature type="transmembrane region" description="Helical" evidence="1">
    <location>
        <begin position="87"/>
        <end position="109"/>
    </location>
</feature>
<reference evidence="3" key="1">
    <citation type="submission" date="2020-10" db="EMBL/GenBank/DDBJ databases">
        <authorList>
            <person name="Gilroy R."/>
        </authorList>
    </citation>
    <scope>NUCLEOTIDE SEQUENCE</scope>
    <source>
        <strain evidence="3">CHK160-1198</strain>
    </source>
</reference>
<feature type="transmembrane region" description="Helical" evidence="1">
    <location>
        <begin position="6"/>
        <end position="25"/>
    </location>
</feature>
<dbReference type="InterPro" id="IPR032834">
    <property type="entry name" value="NatK-like_C"/>
</dbReference>
<protein>
    <submittedName>
        <fullName evidence="3">GHKL domain-containing protein</fullName>
    </submittedName>
</protein>
<dbReference type="Pfam" id="PF14501">
    <property type="entry name" value="HATPase_c_5"/>
    <property type="match status" value="1"/>
</dbReference>
<feature type="transmembrane region" description="Helical" evidence="1">
    <location>
        <begin position="61"/>
        <end position="80"/>
    </location>
</feature>
<accession>A0A9D1MNQ9</accession>
<evidence type="ECO:0000259" key="2">
    <source>
        <dbReference type="Pfam" id="PF14501"/>
    </source>
</evidence>